<keyword evidence="2" id="KW-1185">Reference proteome</keyword>
<evidence type="ECO:0000313" key="2">
    <source>
        <dbReference type="Proteomes" id="UP000499080"/>
    </source>
</evidence>
<name>A0A4Y2KT31_ARAVE</name>
<comment type="caution">
    <text evidence="1">The sequence shown here is derived from an EMBL/GenBank/DDBJ whole genome shotgun (WGS) entry which is preliminary data.</text>
</comment>
<dbReference type="EMBL" id="BGPR01004959">
    <property type="protein sequence ID" value="GBN05342.1"/>
    <property type="molecule type" value="Genomic_DNA"/>
</dbReference>
<gene>
    <name evidence="1" type="ORF">AVEN_169738_1</name>
</gene>
<protein>
    <submittedName>
        <fullName evidence="1">Uncharacterized protein</fullName>
    </submittedName>
</protein>
<sequence>MDSDIYSEKAKTKYGYKSPDDRRKLQGSYRYYYVGFVPVTNRLRSDAHTVTALCHSESEVRSDEEGNKLSRRRLQLPLILSRRRESRSQCPATDFTWWSSLKDCLSTV</sequence>
<proteinExistence type="predicted"/>
<evidence type="ECO:0000313" key="1">
    <source>
        <dbReference type="EMBL" id="GBN05342.1"/>
    </source>
</evidence>
<organism evidence="1 2">
    <name type="scientific">Araneus ventricosus</name>
    <name type="common">Orbweaver spider</name>
    <name type="synonym">Epeira ventricosa</name>
    <dbReference type="NCBI Taxonomy" id="182803"/>
    <lineage>
        <taxon>Eukaryota</taxon>
        <taxon>Metazoa</taxon>
        <taxon>Ecdysozoa</taxon>
        <taxon>Arthropoda</taxon>
        <taxon>Chelicerata</taxon>
        <taxon>Arachnida</taxon>
        <taxon>Araneae</taxon>
        <taxon>Araneomorphae</taxon>
        <taxon>Entelegynae</taxon>
        <taxon>Araneoidea</taxon>
        <taxon>Araneidae</taxon>
        <taxon>Araneus</taxon>
    </lineage>
</organism>
<dbReference type="AlphaFoldDB" id="A0A4Y2KT31"/>
<reference evidence="1 2" key="1">
    <citation type="journal article" date="2019" name="Sci. Rep.">
        <title>Orb-weaving spider Araneus ventricosus genome elucidates the spidroin gene catalogue.</title>
        <authorList>
            <person name="Kono N."/>
            <person name="Nakamura H."/>
            <person name="Ohtoshi R."/>
            <person name="Moran D.A.P."/>
            <person name="Shinohara A."/>
            <person name="Yoshida Y."/>
            <person name="Fujiwara M."/>
            <person name="Mori M."/>
            <person name="Tomita M."/>
            <person name="Arakawa K."/>
        </authorList>
    </citation>
    <scope>NUCLEOTIDE SEQUENCE [LARGE SCALE GENOMIC DNA]</scope>
</reference>
<dbReference type="Proteomes" id="UP000499080">
    <property type="component" value="Unassembled WGS sequence"/>
</dbReference>
<accession>A0A4Y2KT31</accession>